<organism evidence="2 3">
    <name type="scientific">Acetobacter lambici</name>
    <dbReference type="NCBI Taxonomy" id="1332824"/>
    <lineage>
        <taxon>Bacteria</taxon>
        <taxon>Pseudomonadati</taxon>
        <taxon>Pseudomonadota</taxon>
        <taxon>Alphaproteobacteria</taxon>
        <taxon>Acetobacterales</taxon>
        <taxon>Acetobacteraceae</taxon>
        <taxon>Acetobacter</taxon>
    </lineage>
</organism>
<accession>A0ABT1F1J0</accession>
<dbReference type="RefSeq" id="WP_165992066.1">
    <property type="nucleotide sequence ID" value="NZ_JAMYZY010000020.1"/>
</dbReference>
<dbReference type="PROSITE" id="PS51750">
    <property type="entry name" value="BRO_N"/>
    <property type="match status" value="1"/>
</dbReference>
<sequence length="238" mass="26823">MSNIIPFSFEDHAVRVITQDAQPWFVLSDVCNVLEHTNSRVAAERLDEDEKGVSTIYTPGGPQEMNIINESGLYNLIFTSRKPEAKRFRKWVTGEVLPSIRRTGSYAMPTDKTEWFNRFSRIIGLWMTLGEQAAESEWQKIGIGCPMPRIEGVKMLMEATLDMPVPIAKSASIKQLIANRHNAVFSGRPRKGETAAQAKARRFHMVEKEIRPSDDGKECTVITYATHPEQQTNPVTGT</sequence>
<evidence type="ECO:0000313" key="3">
    <source>
        <dbReference type="Proteomes" id="UP001523528"/>
    </source>
</evidence>
<dbReference type="SMART" id="SM01040">
    <property type="entry name" value="Bro-N"/>
    <property type="match status" value="1"/>
</dbReference>
<dbReference type="PANTHER" id="PTHR36180:SF2">
    <property type="entry name" value="BRO FAMILY PROTEIN"/>
    <property type="match status" value="1"/>
</dbReference>
<dbReference type="PANTHER" id="PTHR36180">
    <property type="entry name" value="DNA-BINDING PROTEIN-RELATED-RELATED"/>
    <property type="match status" value="1"/>
</dbReference>
<keyword evidence="3" id="KW-1185">Reference proteome</keyword>
<dbReference type="Pfam" id="PF02498">
    <property type="entry name" value="Bro-N"/>
    <property type="match status" value="1"/>
</dbReference>
<dbReference type="InterPro" id="IPR003497">
    <property type="entry name" value="BRO_N_domain"/>
</dbReference>
<evidence type="ECO:0000313" key="2">
    <source>
        <dbReference type="EMBL" id="MCP1259055.1"/>
    </source>
</evidence>
<evidence type="ECO:0000259" key="1">
    <source>
        <dbReference type="PROSITE" id="PS51750"/>
    </source>
</evidence>
<dbReference type="Proteomes" id="UP001523528">
    <property type="component" value="Unassembled WGS sequence"/>
</dbReference>
<protein>
    <submittedName>
        <fullName evidence="2">Bro-N domain-containing protein</fullName>
    </submittedName>
</protein>
<dbReference type="EMBL" id="JAMYZZ010000020">
    <property type="protein sequence ID" value="MCP1259055.1"/>
    <property type="molecule type" value="Genomic_DNA"/>
</dbReference>
<gene>
    <name evidence="2" type="ORF">NKW50_10680</name>
</gene>
<name>A0ABT1F1J0_9PROT</name>
<comment type="caution">
    <text evidence="2">The sequence shown here is derived from an EMBL/GenBank/DDBJ whole genome shotgun (WGS) entry which is preliminary data.</text>
</comment>
<reference evidence="2 3" key="1">
    <citation type="submission" date="2022-06" db="EMBL/GenBank/DDBJ databases">
        <title>Acetobacer genomes from food samples.</title>
        <authorList>
            <person name="Sombolestani A."/>
        </authorList>
    </citation>
    <scope>NUCLEOTIDE SEQUENCE [LARGE SCALE GENOMIC DNA]</scope>
    <source>
        <strain evidence="2 3">R-83285</strain>
    </source>
</reference>
<feature type="domain" description="Bro-N" evidence="1">
    <location>
        <begin position="1"/>
        <end position="104"/>
    </location>
</feature>
<proteinExistence type="predicted"/>